<dbReference type="InterPro" id="IPR051781">
    <property type="entry name" value="Metallo-dep_Hydrolase"/>
</dbReference>
<dbReference type="PANTHER" id="PTHR43135">
    <property type="entry name" value="ALPHA-D-RIBOSE 1-METHYLPHOSPHONATE 5-TRIPHOSPHATE DIPHOSPHATASE"/>
    <property type="match status" value="1"/>
</dbReference>
<feature type="chain" id="PRO_5047532367" evidence="1">
    <location>
        <begin position="19"/>
        <end position="425"/>
    </location>
</feature>
<dbReference type="RefSeq" id="WP_305944109.1">
    <property type="nucleotide sequence ID" value="NZ_JAUZVY010000001.1"/>
</dbReference>
<evidence type="ECO:0000313" key="3">
    <source>
        <dbReference type="EMBL" id="MDP4527928.1"/>
    </source>
</evidence>
<feature type="domain" description="Amidohydrolase 3" evidence="2">
    <location>
        <begin position="295"/>
        <end position="392"/>
    </location>
</feature>
<dbReference type="SUPFAM" id="SSF51556">
    <property type="entry name" value="Metallo-dependent hydrolases"/>
    <property type="match status" value="1"/>
</dbReference>
<organism evidence="3 4">
    <name type="scientific">Alkalimonas delamerensis</name>
    <dbReference type="NCBI Taxonomy" id="265981"/>
    <lineage>
        <taxon>Bacteria</taxon>
        <taxon>Pseudomonadati</taxon>
        <taxon>Pseudomonadota</taxon>
        <taxon>Gammaproteobacteria</taxon>
        <taxon>Alkalimonas</taxon>
    </lineage>
</organism>
<keyword evidence="4" id="KW-1185">Reference proteome</keyword>
<proteinExistence type="predicted"/>
<dbReference type="EMBL" id="JAUZVY010000001">
    <property type="protein sequence ID" value="MDP4527928.1"/>
    <property type="molecule type" value="Genomic_DNA"/>
</dbReference>
<name>A0ABT9GLT8_9GAMM</name>
<comment type="caution">
    <text evidence="3">The sequence shown here is derived from an EMBL/GenBank/DDBJ whole genome shotgun (WGS) entry which is preliminary data.</text>
</comment>
<dbReference type="InterPro" id="IPR011059">
    <property type="entry name" value="Metal-dep_hydrolase_composite"/>
</dbReference>
<dbReference type="PANTHER" id="PTHR43135:SF3">
    <property type="entry name" value="ALPHA-D-RIBOSE 1-METHYLPHOSPHONATE 5-TRIPHOSPHATE DIPHOSPHATASE"/>
    <property type="match status" value="1"/>
</dbReference>
<dbReference type="Pfam" id="PF07969">
    <property type="entry name" value="Amidohydro_3"/>
    <property type="match status" value="1"/>
</dbReference>
<dbReference type="Gene3D" id="3.20.20.140">
    <property type="entry name" value="Metal-dependent hydrolases"/>
    <property type="match status" value="1"/>
</dbReference>
<dbReference type="InterPro" id="IPR032466">
    <property type="entry name" value="Metal_Hydrolase"/>
</dbReference>
<evidence type="ECO:0000313" key="4">
    <source>
        <dbReference type="Proteomes" id="UP001236258"/>
    </source>
</evidence>
<accession>A0ABT9GLT8</accession>
<gene>
    <name evidence="3" type="ORF">Q3O59_02620</name>
</gene>
<dbReference type="Proteomes" id="UP001236258">
    <property type="component" value="Unassembled WGS sequence"/>
</dbReference>
<evidence type="ECO:0000259" key="2">
    <source>
        <dbReference type="Pfam" id="PF07969"/>
    </source>
</evidence>
<sequence>MRKSFLLAFGCVVCAVQAQDSPQAFVGATLLTMDGPPIANGTLLVDQGRIVAVGSQVAIPATATVHQLDGKVIMPGLVDTHSHIGQVAGADRSAPIQADVRALDSINSRHAGFMKARAGGITTVNVMPGSGHLLSGQTSYLKLRNASSIEQLAIRTESGGMAGGIKMANGTNPLRASPFPGTRGKAAALMRAQLVSAQEYCQRRESDNPPARNLGQDALCEVFSGERIVHHHSHRHDDVLTVLRLADEFNFRVVLHHVSEGALVADAIAKAGVAASIIHIDSPGGKLEVMNLLPDNGKVLADAGVLLAYHTDDPITDSRLFLRSAAMGVRFGLDRETALRSVTINGAKMLDLQDRVGSLTVGKDADFIVLSGDPLSLYTRVEQTWVEGEQVFDLNNPEHALFATGGYGAGRDQVASDVLQLEAAQ</sequence>
<dbReference type="InterPro" id="IPR013108">
    <property type="entry name" value="Amidohydro_3"/>
</dbReference>
<feature type="signal peptide" evidence="1">
    <location>
        <begin position="1"/>
        <end position="18"/>
    </location>
</feature>
<keyword evidence="1" id="KW-0732">Signal</keyword>
<reference evidence="3 4" key="1">
    <citation type="submission" date="2023-08" db="EMBL/GenBank/DDBJ databases">
        <authorList>
            <person name="Joshi A."/>
            <person name="Thite S."/>
        </authorList>
    </citation>
    <scope>NUCLEOTIDE SEQUENCE [LARGE SCALE GENOMIC DNA]</scope>
    <source>
        <strain evidence="3 4">1E1</strain>
    </source>
</reference>
<protein>
    <submittedName>
        <fullName evidence="3">Amidohydrolase family protein</fullName>
    </submittedName>
</protein>
<evidence type="ECO:0000256" key="1">
    <source>
        <dbReference type="SAM" id="SignalP"/>
    </source>
</evidence>
<dbReference type="SUPFAM" id="SSF51338">
    <property type="entry name" value="Composite domain of metallo-dependent hydrolases"/>
    <property type="match status" value="1"/>
</dbReference>